<evidence type="ECO:0000313" key="1">
    <source>
        <dbReference type="EMBL" id="MCD9558497.1"/>
    </source>
</evidence>
<accession>A0ABS8UK82</accession>
<keyword evidence="2" id="KW-1185">Reference proteome</keyword>
<reference evidence="1 2" key="1">
    <citation type="journal article" date="2021" name="BMC Genomics">
        <title>Datura genome reveals duplications of psychoactive alkaloid biosynthetic genes and high mutation rate following tissue culture.</title>
        <authorList>
            <person name="Rajewski A."/>
            <person name="Carter-House D."/>
            <person name="Stajich J."/>
            <person name="Litt A."/>
        </authorList>
    </citation>
    <scope>NUCLEOTIDE SEQUENCE [LARGE SCALE GENOMIC DNA]</scope>
    <source>
        <strain evidence="1">AR-01</strain>
    </source>
</reference>
<protein>
    <submittedName>
        <fullName evidence="1">Uncharacterized protein</fullName>
    </submittedName>
</protein>
<gene>
    <name evidence="1" type="ORF">HAX54_015884</name>
</gene>
<feature type="non-terminal residue" evidence="1">
    <location>
        <position position="67"/>
    </location>
</feature>
<dbReference type="EMBL" id="JACEIK010002019">
    <property type="protein sequence ID" value="MCD9558497.1"/>
    <property type="molecule type" value="Genomic_DNA"/>
</dbReference>
<dbReference type="Proteomes" id="UP000823775">
    <property type="component" value="Unassembled WGS sequence"/>
</dbReference>
<comment type="caution">
    <text evidence="1">The sequence shown here is derived from an EMBL/GenBank/DDBJ whole genome shotgun (WGS) entry which is preliminary data.</text>
</comment>
<name>A0ABS8UK82_DATST</name>
<proteinExistence type="predicted"/>
<evidence type="ECO:0000313" key="2">
    <source>
        <dbReference type="Proteomes" id="UP000823775"/>
    </source>
</evidence>
<sequence length="67" mass="7853">MAYTTRRQRQCMEQCNMPGLWHYDQHSSGQWPESPIPVRLGTEVAKLNSNPSKNDEGLIYYYIYPCV</sequence>
<organism evidence="1 2">
    <name type="scientific">Datura stramonium</name>
    <name type="common">Jimsonweed</name>
    <name type="synonym">Common thornapple</name>
    <dbReference type="NCBI Taxonomy" id="4076"/>
    <lineage>
        <taxon>Eukaryota</taxon>
        <taxon>Viridiplantae</taxon>
        <taxon>Streptophyta</taxon>
        <taxon>Embryophyta</taxon>
        <taxon>Tracheophyta</taxon>
        <taxon>Spermatophyta</taxon>
        <taxon>Magnoliopsida</taxon>
        <taxon>eudicotyledons</taxon>
        <taxon>Gunneridae</taxon>
        <taxon>Pentapetalae</taxon>
        <taxon>asterids</taxon>
        <taxon>lamiids</taxon>
        <taxon>Solanales</taxon>
        <taxon>Solanaceae</taxon>
        <taxon>Solanoideae</taxon>
        <taxon>Datureae</taxon>
        <taxon>Datura</taxon>
    </lineage>
</organism>